<gene>
    <name evidence="11" type="ORF">Desaf_0926</name>
</gene>
<dbReference type="NCBIfam" id="TIGR00217">
    <property type="entry name" value="malQ"/>
    <property type="match status" value="1"/>
</dbReference>
<comment type="similarity">
    <text evidence="2 10">Belongs to the disproportionating enzyme family.</text>
</comment>
<dbReference type="AlphaFoldDB" id="F3YV24"/>
<dbReference type="GO" id="GO:0004134">
    <property type="term" value="F:4-alpha-glucanotransferase activity"/>
    <property type="evidence" value="ECO:0007669"/>
    <property type="project" value="UniProtKB-EC"/>
</dbReference>
<dbReference type="NCBIfam" id="NF011079">
    <property type="entry name" value="PRK14508.1-2"/>
    <property type="match status" value="1"/>
</dbReference>
<dbReference type="InterPro" id="IPR017853">
    <property type="entry name" value="GH"/>
</dbReference>
<dbReference type="EC" id="2.4.1.25" evidence="3 10"/>
<dbReference type="RefSeq" id="WP_014259092.1">
    <property type="nucleotide sequence ID" value="NC_016629.1"/>
</dbReference>
<dbReference type="SUPFAM" id="SSF51445">
    <property type="entry name" value="(Trans)glycosidases"/>
    <property type="match status" value="1"/>
</dbReference>
<keyword evidence="7 10" id="KW-0119">Carbohydrate metabolism</keyword>
<dbReference type="STRING" id="690850.Desaf_0926"/>
<dbReference type="InterPro" id="IPR003385">
    <property type="entry name" value="Glyco_hydro_77"/>
</dbReference>
<accession>F3YV24</accession>
<name>F3YV24_DESAF</name>
<dbReference type="Proteomes" id="UP000007844">
    <property type="component" value="Chromosome"/>
</dbReference>
<dbReference type="GO" id="GO:0005975">
    <property type="term" value="P:carbohydrate metabolic process"/>
    <property type="evidence" value="ECO:0007669"/>
    <property type="project" value="InterPro"/>
</dbReference>
<sequence>MRRRGSGILLHITSLPSEFGVGDLGPWAERFADFLAQSKQAVWQILPIGPTTGAIGNSPYSSFSAFAGNYLLVSPERLAEEGFLSESDIEPYRLPFGAVADYQAAERNKQSMLRKAFSYFKERLPTDPDFARFRKESKYWLEDYAMFMTLKNQYGGAIWNTWPENYRDRNREALDAFSVSHSDALLYEMFVQWIFFRQWRRLLKYCNANAISLVGDAPIYVLFDSADVWAHPEFYKLDERKQPIFVAGVPPDYFSETGQLWGNPVYAWDEMERDGFSWWVKRLGHNIELFNMIRIDHFRGFAGYWEVPAGERTAINGEWVDAPGIKLFDTLSARYPYLPVIAEDLGVITPDVRELRDMFGFPGMKIVQFAFGDNIATNVDALHNHVANSLAYTGTHDNNTARGWFKQETSPEDRRRLFAYLGREVDEFSVSWALIRLVMSSVAKLAIVPMQDLLSLDADARMNKPSVADGNWAWRLLPEQMKDDMKQALREATELFGRG</sequence>
<evidence type="ECO:0000256" key="3">
    <source>
        <dbReference type="ARBA" id="ARBA00012560"/>
    </source>
</evidence>
<keyword evidence="5 10" id="KW-0328">Glycosyltransferase</keyword>
<dbReference type="NCBIfam" id="NF011080">
    <property type="entry name" value="PRK14508.1-3"/>
    <property type="match status" value="1"/>
</dbReference>
<evidence type="ECO:0000256" key="8">
    <source>
        <dbReference type="ARBA" id="ARBA00031423"/>
    </source>
</evidence>
<evidence type="ECO:0000256" key="7">
    <source>
        <dbReference type="ARBA" id="ARBA00023277"/>
    </source>
</evidence>
<evidence type="ECO:0000313" key="11">
    <source>
        <dbReference type="EMBL" id="EGJ49274.1"/>
    </source>
</evidence>
<keyword evidence="12" id="KW-1185">Reference proteome</keyword>
<proteinExistence type="inferred from homology"/>
<evidence type="ECO:0000256" key="5">
    <source>
        <dbReference type="ARBA" id="ARBA00022676"/>
    </source>
</evidence>
<dbReference type="PANTHER" id="PTHR32438:SF5">
    <property type="entry name" value="4-ALPHA-GLUCANOTRANSFERASE DPE1, CHLOROPLASTIC_AMYLOPLASTIC"/>
    <property type="match status" value="1"/>
</dbReference>
<evidence type="ECO:0000256" key="10">
    <source>
        <dbReference type="RuleBase" id="RU361207"/>
    </source>
</evidence>
<comment type="catalytic activity">
    <reaction evidence="1 10">
        <text>Transfers a segment of a (1-&gt;4)-alpha-D-glucan to a new position in an acceptor, which may be glucose or a (1-&gt;4)-alpha-D-glucan.</text>
        <dbReference type="EC" id="2.4.1.25"/>
    </reaction>
</comment>
<dbReference type="HOGENOM" id="CLU_014132_1_0_7"/>
<evidence type="ECO:0000256" key="6">
    <source>
        <dbReference type="ARBA" id="ARBA00022679"/>
    </source>
</evidence>
<evidence type="ECO:0000256" key="1">
    <source>
        <dbReference type="ARBA" id="ARBA00000439"/>
    </source>
</evidence>
<dbReference type="KEGG" id="daf:Desaf_0926"/>
<keyword evidence="6 10" id="KW-0808">Transferase</keyword>
<evidence type="ECO:0000256" key="9">
    <source>
        <dbReference type="ARBA" id="ARBA00031501"/>
    </source>
</evidence>
<dbReference type="PANTHER" id="PTHR32438">
    <property type="entry name" value="4-ALPHA-GLUCANOTRANSFERASE DPE1, CHLOROPLASTIC/AMYLOPLASTIC"/>
    <property type="match status" value="1"/>
</dbReference>
<evidence type="ECO:0000256" key="2">
    <source>
        <dbReference type="ARBA" id="ARBA00005684"/>
    </source>
</evidence>
<dbReference type="EMBL" id="CP003221">
    <property type="protein sequence ID" value="EGJ49274.1"/>
    <property type="molecule type" value="Genomic_DNA"/>
</dbReference>
<reference evidence="11 12" key="1">
    <citation type="journal article" date="2011" name="J. Bacteriol.">
        <title>Genome sequence of the mercury-methylating and pleomorphic Desulfovibrio africanus Strain Walvis Bay.</title>
        <authorList>
            <person name="Brown S.D."/>
            <person name="Wall J.D."/>
            <person name="Kucken A.M."/>
            <person name="Gilmour C.C."/>
            <person name="Podar M."/>
            <person name="Brandt C.C."/>
            <person name="Teshima H."/>
            <person name="Detter J.C."/>
            <person name="Han C.S."/>
            <person name="Land M.L."/>
            <person name="Lucas S."/>
            <person name="Han J."/>
            <person name="Pennacchio L."/>
            <person name="Nolan M."/>
            <person name="Pitluck S."/>
            <person name="Woyke T."/>
            <person name="Goodwin L."/>
            <person name="Palumbo A.V."/>
            <person name="Elias D.A."/>
        </authorList>
    </citation>
    <scope>NUCLEOTIDE SEQUENCE [LARGE SCALE GENOMIC DNA]</scope>
    <source>
        <strain evidence="11 12">Walvis Bay</strain>
    </source>
</reference>
<protein>
    <recommendedName>
        <fullName evidence="4 10">4-alpha-glucanotransferase</fullName>
        <ecNumber evidence="3 10">2.4.1.25</ecNumber>
    </recommendedName>
    <alternativeName>
        <fullName evidence="8 10">Amylomaltase</fullName>
    </alternativeName>
    <alternativeName>
        <fullName evidence="9 10">Disproportionating enzyme</fullName>
    </alternativeName>
</protein>
<dbReference type="Gene3D" id="3.20.20.80">
    <property type="entry name" value="Glycosidases"/>
    <property type="match status" value="1"/>
</dbReference>
<evidence type="ECO:0000256" key="4">
    <source>
        <dbReference type="ARBA" id="ARBA00020295"/>
    </source>
</evidence>
<evidence type="ECO:0000313" key="12">
    <source>
        <dbReference type="Proteomes" id="UP000007844"/>
    </source>
</evidence>
<organism evidence="11 12">
    <name type="scientific">Desulfocurvibacter africanus subsp. africanus str. Walvis Bay</name>
    <dbReference type="NCBI Taxonomy" id="690850"/>
    <lineage>
        <taxon>Bacteria</taxon>
        <taxon>Pseudomonadati</taxon>
        <taxon>Thermodesulfobacteriota</taxon>
        <taxon>Desulfovibrionia</taxon>
        <taxon>Desulfovibrionales</taxon>
        <taxon>Desulfovibrionaceae</taxon>
        <taxon>Desulfocurvibacter</taxon>
    </lineage>
</organism>
<dbReference type="eggNOG" id="COG1640">
    <property type="taxonomic scope" value="Bacteria"/>
</dbReference>
<dbReference type="Pfam" id="PF02446">
    <property type="entry name" value="Glyco_hydro_77"/>
    <property type="match status" value="1"/>
</dbReference>